<sequence>MRLLAATDFALRALMRLAAEPERRMSTEELARELGLSRNHLHKLVQALAAEGLVATQRGAQGGVTLALPPDQIRIGEVVRRMERDQALVECFRADGGGCSLTARCRLKAALAGAEFAFYRALDAVSLADCLPPAPR</sequence>
<dbReference type="AlphaFoldDB" id="A0A848EIX1"/>
<dbReference type="InterPro" id="IPR036390">
    <property type="entry name" value="WH_DNA-bd_sf"/>
</dbReference>
<dbReference type="InterPro" id="IPR000944">
    <property type="entry name" value="Tscrpt_reg_Rrf2"/>
</dbReference>
<dbReference type="NCBIfam" id="TIGR00738">
    <property type="entry name" value="rrf2_super"/>
    <property type="match status" value="1"/>
</dbReference>
<dbReference type="SUPFAM" id="SSF46785">
    <property type="entry name" value="Winged helix' DNA-binding domain"/>
    <property type="match status" value="1"/>
</dbReference>
<evidence type="ECO:0000313" key="2">
    <source>
        <dbReference type="EMBL" id="NMJ43350.1"/>
    </source>
</evidence>
<dbReference type="GO" id="GO:0005829">
    <property type="term" value="C:cytosol"/>
    <property type="evidence" value="ECO:0007669"/>
    <property type="project" value="TreeGrafter"/>
</dbReference>
<proteinExistence type="predicted"/>
<keyword evidence="1" id="KW-0238">DNA-binding</keyword>
<dbReference type="Gene3D" id="1.10.10.10">
    <property type="entry name" value="Winged helix-like DNA-binding domain superfamily/Winged helix DNA-binding domain"/>
    <property type="match status" value="1"/>
</dbReference>
<gene>
    <name evidence="2" type="ORF">GWK16_19025</name>
</gene>
<dbReference type="GO" id="GO:0003700">
    <property type="term" value="F:DNA-binding transcription factor activity"/>
    <property type="evidence" value="ECO:0007669"/>
    <property type="project" value="TreeGrafter"/>
</dbReference>
<dbReference type="InterPro" id="IPR036388">
    <property type="entry name" value="WH-like_DNA-bd_sf"/>
</dbReference>
<dbReference type="PROSITE" id="PS01332">
    <property type="entry name" value="HTH_RRF2_1"/>
    <property type="match status" value="1"/>
</dbReference>
<accession>A0A848EIX1</accession>
<dbReference type="GO" id="GO:0003677">
    <property type="term" value="F:DNA binding"/>
    <property type="evidence" value="ECO:0007669"/>
    <property type="project" value="UniProtKB-KW"/>
</dbReference>
<comment type="caution">
    <text evidence="2">The sequence shown here is derived from an EMBL/GenBank/DDBJ whole genome shotgun (WGS) entry which is preliminary data.</text>
</comment>
<dbReference type="InterPro" id="IPR030489">
    <property type="entry name" value="TR_Rrf2-type_CS"/>
</dbReference>
<organism evidence="2 3">
    <name type="scientific">Neoroseomonas marina</name>
    <dbReference type="NCBI Taxonomy" id="1232220"/>
    <lineage>
        <taxon>Bacteria</taxon>
        <taxon>Pseudomonadati</taxon>
        <taxon>Pseudomonadota</taxon>
        <taxon>Alphaproteobacteria</taxon>
        <taxon>Acetobacterales</taxon>
        <taxon>Acetobacteraceae</taxon>
        <taxon>Neoroseomonas</taxon>
    </lineage>
</organism>
<evidence type="ECO:0000313" key="3">
    <source>
        <dbReference type="Proteomes" id="UP000548582"/>
    </source>
</evidence>
<keyword evidence="3" id="KW-1185">Reference proteome</keyword>
<reference evidence="2 3" key="1">
    <citation type="submission" date="2020-03" db="EMBL/GenBank/DDBJ databases">
        <authorList>
            <person name="Sun Q."/>
        </authorList>
    </citation>
    <scope>NUCLEOTIDE SEQUENCE [LARGE SCALE GENOMIC DNA]</scope>
    <source>
        <strain evidence="2 3">JC162</strain>
    </source>
</reference>
<dbReference type="PANTHER" id="PTHR33221:SF4">
    <property type="entry name" value="HTH-TYPE TRANSCRIPTIONAL REPRESSOR NSRR"/>
    <property type="match status" value="1"/>
</dbReference>
<dbReference type="RefSeq" id="WP_170055549.1">
    <property type="nucleotide sequence ID" value="NZ_JABBKX010000007.1"/>
</dbReference>
<dbReference type="Proteomes" id="UP000548582">
    <property type="component" value="Unassembled WGS sequence"/>
</dbReference>
<dbReference type="PANTHER" id="PTHR33221">
    <property type="entry name" value="WINGED HELIX-TURN-HELIX TRANSCRIPTIONAL REGULATOR, RRF2 FAMILY"/>
    <property type="match status" value="1"/>
</dbReference>
<protein>
    <submittedName>
        <fullName evidence="2">Rrf2 family transcriptional regulator</fullName>
    </submittedName>
</protein>
<dbReference type="Pfam" id="PF02082">
    <property type="entry name" value="Rrf2"/>
    <property type="match status" value="1"/>
</dbReference>
<name>A0A848EIX1_9PROT</name>
<dbReference type="PROSITE" id="PS51197">
    <property type="entry name" value="HTH_RRF2_2"/>
    <property type="match status" value="1"/>
</dbReference>
<dbReference type="EMBL" id="JABBKX010000007">
    <property type="protein sequence ID" value="NMJ43350.1"/>
    <property type="molecule type" value="Genomic_DNA"/>
</dbReference>
<evidence type="ECO:0000256" key="1">
    <source>
        <dbReference type="ARBA" id="ARBA00023125"/>
    </source>
</evidence>